<organism evidence="3 4">
    <name type="scientific">Salisediminibacterium beveridgei</name>
    <dbReference type="NCBI Taxonomy" id="632773"/>
    <lineage>
        <taxon>Bacteria</taxon>
        <taxon>Bacillati</taxon>
        <taxon>Bacillota</taxon>
        <taxon>Bacilli</taxon>
        <taxon>Bacillales</taxon>
        <taxon>Bacillaceae</taxon>
        <taxon>Salisediminibacterium</taxon>
    </lineage>
</organism>
<keyword evidence="4" id="KW-1185">Reference proteome</keyword>
<keyword evidence="2" id="KW-0812">Transmembrane</keyword>
<dbReference type="Proteomes" id="UP000094463">
    <property type="component" value="Chromosome"/>
</dbReference>
<dbReference type="EMBL" id="CP012502">
    <property type="protein sequence ID" value="AOM82774.1"/>
    <property type="molecule type" value="Genomic_DNA"/>
</dbReference>
<feature type="compositionally biased region" description="Polar residues" evidence="1">
    <location>
        <begin position="39"/>
        <end position="48"/>
    </location>
</feature>
<keyword evidence="2" id="KW-0472">Membrane</keyword>
<dbReference type="STRING" id="632773.BBEV_1411"/>
<feature type="transmembrane region" description="Helical" evidence="2">
    <location>
        <begin position="84"/>
        <end position="106"/>
    </location>
</feature>
<name>A0A1D7QUT0_9BACI</name>
<gene>
    <name evidence="3" type="ORF">BBEV_1411</name>
</gene>
<evidence type="ECO:0000313" key="3">
    <source>
        <dbReference type="EMBL" id="AOM82774.1"/>
    </source>
</evidence>
<dbReference type="OrthoDB" id="9902920at2"/>
<dbReference type="KEGG" id="bbev:BBEV_1411"/>
<accession>A0A1D7QUT0</accession>
<evidence type="ECO:0000256" key="2">
    <source>
        <dbReference type="SAM" id="Phobius"/>
    </source>
</evidence>
<proteinExistence type="predicted"/>
<dbReference type="RefSeq" id="WP_069364824.1">
    <property type="nucleotide sequence ID" value="NZ_CP012502.1"/>
</dbReference>
<keyword evidence="2" id="KW-1133">Transmembrane helix</keyword>
<protein>
    <submittedName>
        <fullName evidence="3">Uncharacterized protein</fullName>
    </submittedName>
</protein>
<feature type="compositionally biased region" description="Polar residues" evidence="1">
    <location>
        <begin position="58"/>
        <end position="71"/>
    </location>
</feature>
<reference evidence="3 4" key="1">
    <citation type="submission" date="2015-08" db="EMBL/GenBank/DDBJ databases">
        <title>The complete genome sequence of Bacillus beveridgei MLTeJB.</title>
        <authorList>
            <person name="Hanson T.E."/>
            <person name="Mesa C."/>
            <person name="Basesman S.M."/>
            <person name="Oremland R.S."/>
        </authorList>
    </citation>
    <scope>NUCLEOTIDE SEQUENCE [LARGE SCALE GENOMIC DNA]</scope>
    <source>
        <strain evidence="3 4">MLTeJB</strain>
    </source>
</reference>
<dbReference type="AlphaFoldDB" id="A0A1D7QUT0"/>
<feature type="region of interest" description="Disordered" evidence="1">
    <location>
        <begin position="1"/>
        <end position="73"/>
    </location>
</feature>
<sequence length="113" mass="13208">MTNDQNDTDRGISSFPPRSAVHGGTGKKRKEHLQEQRNKNGTVESKNVQENDDEVLENDSTSEQVEETTTYAYRRPERKRPKYLLVKIWLVLFLMIVIGMVTFPLWQDWLTLI</sequence>
<evidence type="ECO:0000256" key="1">
    <source>
        <dbReference type="SAM" id="MobiDB-lite"/>
    </source>
</evidence>
<evidence type="ECO:0000313" key="4">
    <source>
        <dbReference type="Proteomes" id="UP000094463"/>
    </source>
</evidence>